<evidence type="ECO:0000256" key="1">
    <source>
        <dbReference type="SAM" id="SignalP"/>
    </source>
</evidence>
<dbReference type="RefSeq" id="WP_048361517.1">
    <property type="nucleotide sequence ID" value="NZ_FNUD01000002.1"/>
</dbReference>
<proteinExistence type="predicted"/>
<dbReference type="Pfam" id="PF09498">
    <property type="entry name" value="DUF2388"/>
    <property type="match status" value="1"/>
</dbReference>
<protein>
    <recommendedName>
        <fullName evidence="4">DUF2388 domain-containing protein</fullName>
    </recommendedName>
</protein>
<feature type="signal peptide" evidence="1">
    <location>
        <begin position="1"/>
        <end position="23"/>
    </location>
</feature>
<dbReference type="NCBIfam" id="TIGR02448">
    <property type="entry name" value="conserverd hypothetical protein"/>
    <property type="match status" value="1"/>
</dbReference>
<evidence type="ECO:0008006" key="4">
    <source>
        <dbReference type="Google" id="ProtNLM"/>
    </source>
</evidence>
<dbReference type="EMBL" id="FNUD01000002">
    <property type="protein sequence ID" value="SEF01473.1"/>
    <property type="molecule type" value="Genomic_DNA"/>
</dbReference>
<dbReference type="OrthoDB" id="7026056at2"/>
<feature type="chain" id="PRO_5009777110" description="DUF2388 domain-containing protein" evidence="1">
    <location>
        <begin position="24"/>
        <end position="111"/>
    </location>
</feature>
<comment type="caution">
    <text evidence="2">The sequence shown here is derived from an EMBL/GenBank/DDBJ whole genome shotgun (WGS) entry which is preliminary data.</text>
</comment>
<dbReference type="InterPro" id="IPR012661">
    <property type="entry name" value="CHP02448"/>
</dbReference>
<keyword evidence="1" id="KW-0732">Signal</keyword>
<dbReference type="Proteomes" id="UP000183613">
    <property type="component" value="Unassembled WGS sequence"/>
</dbReference>
<evidence type="ECO:0000313" key="2">
    <source>
        <dbReference type="EMBL" id="SEF01473.1"/>
    </source>
</evidence>
<reference evidence="2" key="1">
    <citation type="submission" date="2016-10" db="EMBL/GenBank/DDBJ databases">
        <authorList>
            <person name="Varghese N."/>
            <person name="Submissions S."/>
        </authorList>
    </citation>
    <scope>NUCLEOTIDE SEQUENCE [LARGE SCALE GENOMIC DNA]</scope>
    <source>
        <strain evidence="2">LMG 25555</strain>
    </source>
</reference>
<dbReference type="AlphaFoldDB" id="A0A0J6G9G4"/>
<name>A0A0J6G9G4_PSEDM</name>
<accession>A0A0J6G9G4</accession>
<evidence type="ECO:0000313" key="3">
    <source>
        <dbReference type="Proteomes" id="UP000183613"/>
    </source>
</evidence>
<keyword evidence="3" id="KW-1185">Reference proteome</keyword>
<organism evidence="2 3">
    <name type="scientific">Pseudomonas deceptionensis</name>
    <dbReference type="NCBI Taxonomy" id="882211"/>
    <lineage>
        <taxon>Bacteria</taxon>
        <taxon>Pseudomonadati</taxon>
        <taxon>Pseudomonadota</taxon>
        <taxon>Gammaproteobacteria</taxon>
        <taxon>Pseudomonadales</taxon>
        <taxon>Pseudomonadaceae</taxon>
        <taxon>Pseudomonas</taxon>
    </lineage>
</organism>
<gene>
    <name evidence="2" type="ORF">SAMN04489800_3604</name>
</gene>
<sequence length="111" mass="11651">MSNAWVKVMSFYALATFSSSALAMNDFWLETIISSTSGGTTYLTSKDNKLNVSVLGDASSFVASGGAIRGPYLEASINALRASDPALDVSDMELATRLLLLSVSESLGESS</sequence>
<dbReference type="PATRIC" id="fig|882211.3.peg.3886"/>